<gene>
    <name evidence="3" type="ORF">AREALGSMS7_00938</name>
</gene>
<evidence type="ECO:0000313" key="4">
    <source>
        <dbReference type="Proteomes" id="UP000204551"/>
    </source>
</evidence>
<dbReference type="RefSeq" id="WP_093977427.1">
    <property type="nucleotide sequence ID" value="NZ_CP022515.1"/>
</dbReference>
<dbReference type="PROSITE" id="PS50853">
    <property type="entry name" value="FN3"/>
    <property type="match status" value="1"/>
</dbReference>
<dbReference type="InterPro" id="IPR013783">
    <property type="entry name" value="Ig-like_fold"/>
</dbReference>
<dbReference type="SUPFAM" id="SSF49265">
    <property type="entry name" value="Fibronectin type III"/>
    <property type="match status" value="2"/>
</dbReference>
<evidence type="ECO:0000313" key="3">
    <source>
        <dbReference type="EMBL" id="ASO04416.1"/>
    </source>
</evidence>
<evidence type="ECO:0000259" key="2">
    <source>
        <dbReference type="PROSITE" id="PS50853"/>
    </source>
</evidence>
<feature type="chain" id="PRO_5012239859" evidence="1">
    <location>
        <begin position="18"/>
        <end position="686"/>
    </location>
</feature>
<name>A0A221UTJ5_9FLAO</name>
<dbReference type="InterPro" id="IPR003961">
    <property type="entry name" value="FN3_dom"/>
</dbReference>
<dbReference type="EMBL" id="CP022515">
    <property type="protein sequence ID" value="ASO04416.1"/>
    <property type="molecule type" value="Genomic_DNA"/>
</dbReference>
<dbReference type="AlphaFoldDB" id="A0A221UTJ5"/>
<dbReference type="InterPro" id="IPR036116">
    <property type="entry name" value="FN3_sf"/>
</dbReference>
<proteinExistence type="predicted"/>
<organism evidence="3 4">
    <name type="scientific">Arenibacter algicola</name>
    <dbReference type="NCBI Taxonomy" id="616991"/>
    <lineage>
        <taxon>Bacteria</taxon>
        <taxon>Pseudomonadati</taxon>
        <taxon>Bacteroidota</taxon>
        <taxon>Flavobacteriia</taxon>
        <taxon>Flavobacteriales</taxon>
        <taxon>Flavobacteriaceae</taxon>
        <taxon>Arenibacter</taxon>
    </lineage>
</organism>
<feature type="signal peptide" evidence="1">
    <location>
        <begin position="1"/>
        <end position="17"/>
    </location>
</feature>
<dbReference type="Gene3D" id="2.60.40.10">
    <property type="entry name" value="Immunoglobulins"/>
    <property type="match status" value="3"/>
</dbReference>
<dbReference type="Proteomes" id="UP000204551">
    <property type="component" value="Chromosome"/>
</dbReference>
<reference evidence="3 4" key="1">
    <citation type="submission" date="2017-07" db="EMBL/GenBank/DDBJ databases">
        <title>Genome Sequence of Arenibacter algicola Strain SMS7 Isolated from a culture of the Diatom Skeletonema marinoi.</title>
        <authorList>
            <person name="Topel M."/>
            <person name="Pinder M.I.M."/>
            <person name="Johansson O.N."/>
            <person name="Kourtchenko O."/>
            <person name="Godhe A."/>
            <person name="Clarke A.K."/>
        </authorList>
    </citation>
    <scope>NUCLEOTIDE SEQUENCE [LARGE SCALE GENOMIC DNA]</scope>
    <source>
        <strain evidence="3 4">SMS7</strain>
    </source>
</reference>
<sequence>MKGLILILFTITSSLWAQDTASVKVIARSLPNKVLLRWAVDQPLAWKTANEVGFWIERATISRNGEAVVPIERKRLVAQPLKPKPLEDWEVLANQDQSAAILAQALYGDSFEVSTPGNQMGQVFAINDELEQRFTFALVAAEQNYEASKLAGWAIEDETVMAGEKYVYSVSVATPGQSISNIKNGTVYASPDLFEALPKPIGLTGFFSDKKVGLSWNFNLLQHVYTNYQVERSKDNVSFEKLNGVPLFSAQQPKGATEISLFYTDSIPNNTNFYYRVKGKTAFGETGPNSEVIQGTAEADLGFVPRIYQKQLPTDNKVILHWEFKEEGNKLIDKFELRKANTNEGPFSTVIDNIPIAARKITYEGLDRVNYFIIAAIGKNGVESESYASLVQPVDSIPPSPPSGLEGVVDTIGIVKLSWANNLEEDLGGYRIYRSYNPNNEFSEVTRATLIKTSYADTIAAANLNRKIYYKILAEDQRYNRSQFSNVLTIEKPDNIPPSSPILNNYEVTTDGIILLWIPSSSVDVASHKVYRKKGSAQEALWEKLHESSSSNDSTFIDSTVEESSVYSYTVVAIDSTGLESLPSKPINIMWNGRNIKEEDIRFSGTVNRELRFINLTWNVKDFNVLEYHLYKGKNDRNLRLYKTLNGTSRGYNDVDLEINSDYTYGLQIILPTGRTTLIKKFNIKY</sequence>
<evidence type="ECO:0000256" key="1">
    <source>
        <dbReference type="SAM" id="SignalP"/>
    </source>
</evidence>
<feature type="domain" description="Fibronectin type-III" evidence="2">
    <location>
        <begin position="497"/>
        <end position="594"/>
    </location>
</feature>
<protein>
    <submittedName>
        <fullName evidence="3">Fibronectin</fullName>
    </submittedName>
</protein>
<dbReference type="KEGG" id="aalg:AREALGSMS7_00938"/>
<accession>A0A221UTJ5</accession>
<keyword evidence="1" id="KW-0732">Signal</keyword>